<dbReference type="PANTHER" id="PTHR12121:SF101">
    <property type="entry name" value="ENDONUCLEASE_EXONUCLEASE_PHOSPHATASE DOMAIN-CONTAINING PROTEIN"/>
    <property type="match status" value="1"/>
</dbReference>
<evidence type="ECO:0000256" key="1">
    <source>
        <dbReference type="SAM" id="MobiDB-lite"/>
    </source>
</evidence>
<dbReference type="Proteomes" id="UP001157974">
    <property type="component" value="Unassembled WGS sequence"/>
</dbReference>
<dbReference type="PANTHER" id="PTHR12121">
    <property type="entry name" value="CARBON CATABOLITE REPRESSOR PROTEIN 4"/>
    <property type="match status" value="1"/>
</dbReference>
<dbReference type="InterPro" id="IPR050410">
    <property type="entry name" value="CCR4/nocturin_mRNA_transcr"/>
</dbReference>
<dbReference type="Pfam" id="PF03372">
    <property type="entry name" value="Exo_endo_phos"/>
    <property type="match status" value="1"/>
</dbReference>
<proteinExistence type="predicted"/>
<evidence type="ECO:0000313" key="4">
    <source>
        <dbReference type="Proteomes" id="UP001157974"/>
    </source>
</evidence>
<feature type="region of interest" description="Disordered" evidence="1">
    <location>
        <begin position="45"/>
        <end position="73"/>
    </location>
</feature>
<keyword evidence="4" id="KW-1185">Reference proteome</keyword>
<name>A0AAV8UP00_9RHOD</name>
<organism evidence="3 4">
    <name type="scientific">Rhodosorus marinus</name>
    <dbReference type="NCBI Taxonomy" id="101924"/>
    <lineage>
        <taxon>Eukaryota</taxon>
        <taxon>Rhodophyta</taxon>
        <taxon>Stylonematophyceae</taxon>
        <taxon>Stylonematales</taxon>
        <taxon>Stylonemataceae</taxon>
        <taxon>Rhodosorus</taxon>
    </lineage>
</organism>
<gene>
    <name evidence="3" type="ORF">NDN08_000794</name>
</gene>
<evidence type="ECO:0000259" key="2">
    <source>
        <dbReference type="Pfam" id="PF03372"/>
    </source>
</evidence>
<feature type="domain" description="Endonuclease/exonuclease/phosphatase" evidence="2">
    <location>
        <begin position="106"/>
        <end position="425"/>
    </location>
</feature>
<reference evidence="3 4" key="1">
    <citation type="journal article" date="2023" name="Nat. Commun.">
        <title>Origin of minicircular mitochondrial genomes in red algae.</title>
        <authorList>
            <person name="Lee Y."/>
            <person name="Cho C.H."/>
            <person name="Lee Y.M."/>
            <person name="Park S.I."/>
            <person name="Yang J.H."/>
            <person name="West J.A."/>
            <person name="Bhattacharya D."/>
            <person name="Yoon H.S."/>
        </authorList>
    </citation>
    <scope>NUCLEOTIDE SEQUENCE [LARGE SCALE GENOMIC DNA]</scope>
    <source>
        <strain evidence="3 4">CCMP1338</strain>
        <tissue evidence="3">Whole cell</tissue>
    </source>
</reference>
<dbReference type="GO" id="GO:0000175">
    <property type="term" value="F:3'-5'-RNA exonuclease activity"/>
    <property type="evidence" value="ECO:0007669"/>
    <property type="project" value="TreeGrafter"/>
</dbReference>
<dbReference type="InterPro" id="IPR005135">
    <property type="entry name" value="Endo/exonuclease/phosphatase"/>
</dbReference>
<feature type="compositionally biased region" description="Basic and acidic residues" evidence="1">
    <location>
        <begin position="434"/>
        <end position="443"/>
    </location>
</feature>
<evidence type="ECO:0000313" key="3">
    <source>
        <dbReference type="EMBL" id="KAJ8904270.1"/>
    </source>
</evidence>
<comment type="caution">
    <text evidence="3">The sequence shown here is derived from an EMBL/GenBank/DDBJ whole genome shotgun (WGS) entry which is preliminary data.</text>
</comment>
<dbReference type="EMBL" id="JAMWBK010000006">
    <property type="protein sequence ID" value="KAJ8904270.1"/>
    <property type="molecule type" value="Genomic_DNA"/>
</dbReference>
<dbReference type="AlphaFoldDB" id="A0AAV8UP00"/>
<sequence length="467" mass="52236">MMVQGLRSSTGFIVQSPMNLMRCFYPGSSGSSWSNRFQRQMTTLSAVGPGKPPPPNVNWRGDWGGQPGDKGSARDRLLAHMRETDNVRSGKTNLDRDSATYTRFVSYNVLSSHLSTTTTFPACDPDSLLEENRLQKLTIKLEREITFRSVVCLQEVSIKWSGALHTFFSKNGYHFVFSGYGNHFNGYMGVGIAVPVHDFDILDVDLSRVSDTKSWPRTPKEELSGISKVWKDFTSTRFGKAMFPKERAPDSAYWAAKKRHNIVVFARLRSKRNGHVVCVANYHMPCAYMQQGLMVIHLSLVVNQVQKLCGADPLVFCGDFNMQPDQGLYNMVVQGIVPKDLDPEVPAYDPWLPTAPEKLLSTYKEFTGSEPEFTNYAKTGDNPEFCATLDYIFISPDLEVVDVESLPTQEEVAGPLPNEEEPSDHLLIAATIRISDKQDRKPDNDDEDNQGEDISGSDAVPKVESKP</sequence>
<dbReference type="SUPFAM" id="SSF56219">
    <property type="entry name" value="DNase I-like"/>
    <property type="match status" value="1"/>
</dbReference>
<dbReference type="InterPro" id="IPR036691">
    <property type="entry name" value="Endo/exonu/phosph_ase_sf"/>
</dbReference>
<protein>
    <recommendedName>
        <fullName evidence="2">Endonuclease/exonuclease/phosphatase domain-containing protein</fullName>
    </recommendedName>
</protein>
<feature type="region of interest" description="Disordered" evidence="1">
    <location>
        <begin position="431"/>
        <end position="467"/>
    </location>
</feature>
<accession>A0AAV8UP00</accession>
<dbReference type="Gene3D" id="3.60.10.10">
    <property type="entry name" value="Endonuclease/exonuclease/phosphatase"/>
    <property type="match status" value="1"/>
</dbReference>